<dbReference type="Proteomes" id="UP001222027">
    <property type="component" value="Unassembled WGS sequence"/>
</dbReference>
<keyword evidence="3" id="KW-1185">Reference proteome</keyword>
<sequence>MGKNKLMSICMQHKNLHLMMSGECDQPNQCHGSGVSTDTRYRTNGRSHGTDSSGGPNHLCWEKRRLLSIWRFRGRKRDREQELCLGRFEHRLNRTGF</sequence>
<evidence type="ECO:0000313" key="2">
    <source>
        <dbReference type="EMBL" id="KAJ8506301.1"/>
    </source>
</evidence>
<dbReference type="AlphaFoldDB" id="A0AAV8RME1"/>
<reference evidence="2 3" key="1">
    <citation type="submission" date="2022-12" db="EMBL/GenBank/DDBJ databases">
        <title>Chromosome-scale assembly of the Ensete ventricosum genome.</title>
        <authorList>
            <person name="Dussert Y."/>
            <person name="Stocks J."/>
            <person name="Wendawek A."/>
            <person name="Woldeyes F."/>
            <person name="Nichols R.A."/>
            <person name="Borrell J.S."/>
        </authorList>
    </citation>
    <scope>NUCLEOTIDE SEQUENCE [LARGE SCALE GENOMIC DNA]</scope>
    <source>
        <strain evidence="3">cv. Maze</strain>
        <tissue evidence="2">Seeds</tissue>
    </source>
</reference>
<comment type="caution">
    <text evidence="2">The sequence shown here is derived from an EMBL/GenBank/DDBJ whole genome shotgun (WGS) entry which is preliminary data.</text>
</comment>
<proteinExistence type="predicted"/>
<organism evidence="2 3">
    <name type="scientific">Ensete ventricosum</name>
    <name type="common">Abyssinian banana</name>
    <name type="synonym">Musa ensete</name>
    <dbReference type="NCBI Taxonomy" id="4639"/>
    <lineage>
        <taxon>Eukaryota</taxon>
        <taxon>Viridiplantae</taxon>
        <taxon>Streptophyta</taxon>
        <taxon>Embryophyta</taxon>
        <taxon>Tracheophyta</taxon>
        <taxon>Spermatophyta</taxon>
        <taxon>Magnoliopsida</taxon>
        <taxon>Liliopsida</taxon>
        <taxon>Zingiberales</taxon>
        <taxon>Musaceae</taxon>
        <taxon>Ensete</taxon>
    </lineage>
</organism>
<feature type="compositionally biased region" description="Polar residues" evidence="1">
    <location>
        <begin position="29"/>
        <end position="55"/>
    </location>
</feature>
<evidence type="ECO:0000256" key="1">
    <source>
        <dbReference type="SAM" id="MobiDB-lite"/>
    </source>
</evidence>
<feature type="region of interest" description="Disordered" evidence="1">
    <location>
        <begin position="29"/>
        <end position="56"/>
    </location>
</feature>
<protein>
    <submittedName>
        <fullName evidence="2">Uncharacterized protein</fullName>
    </submittedName>
</protein>
<evidence type="ECO:0000313" key="3">
    <source>
        <dbReference type="Proteomes" id="UP001222027"/>
    </source>
</evidence>
<name>A0AAV8RME1_ENSVE</name>
<accession>A0AAV8RME1</accession>
<dbReference type="EMBL" id="JAQQAF010000002">
    <property type="protein sequence ID" value="KAJ8506301.1"/>
    <property type="molecule type" value="Genomic_DNA"/>
</dbReference>
<gene>
    <name evidence="2" type="ORF">OPV22_007187</name>
</gene>